<dbReference type="Gene3D" id="2.130.10.10">
    <property type="entry name" value="YVTN repeat-like/Quinoprotein amine dehydrogenase"/>
    <property type="match status" value="1"/>
</dbReference>
<name>A0ABR1JAB1_9AGAR</name>
<dbReference type="InterPro" id="IPR019405">
    <property type="entry name" value="Lactonase_7-beta_prop"/>
</dbReference>
<dbReference type="Proteomes" id="UP001498398">
    <property type="component" value="Unassembled WGS sequence"/>
</dbReference>
<dbReference type="InterPro" id="IPR011048">
    <property type="entry name" value="Haem_d1_sf"/>
</dbReference>
<dbReference type="InterPro" id="IPR050282">
    <property type="entry name" value="Cycloisomerase_2"/>
</dbReference>
<dbReference type="InterPro" id="IPR015943">
    <property type="entry name" value="WD40/YVTN_repeat-like_dom_sf"/>
</dbReference>
<comment type="similarity">
    <text evidence="1">Belongs to the cycloisomerase 2 family.</text>
</comment>
<dbReference type="PANTHER" id="PTHR30344">
    <property type="entry name" value="6-PHOSPHOGLUCONOLACTONASE-RELATED"/>
    <property type="match status" value="1"/>
</dbReference>
<dbReference type="EMBL" id="JBANRG010000024">
    <property type="protein sequence ID" value="KAK7454658.1"/>
    <property type="molecule type" value="Genomic_DNA"/>
</dbReference>
<evidence type="ECO:0008006" key="4">
    <source>
        <dbReference type="Google" id="ProtNLM"/>
    </source>
</evidence>
<dbReference type="SUPFAM" id="SSF51004">
    <property type="entry name" value="C-terminal (heme d1) domain of cytochrome cd1-nitrite reductase"/>
    <property type="match status" value="1"/>
</dbReference>
<keyword evidence="3" id="KW-1185">Reference proteome</keyword>
<evidence type="ECO:0000313" key="3">
    <source>
        <dbReference type="Proteomes" id="UP001498398"/>
    </source>
</evidence>
<accession>A0ABR1JAB1</accession>
<dbReference type="Pfam" id="PF10282">
    <property type="entry name" value="Lactonase"/>
    <property type="match status" value="1"/>
</dbReference>
<evidence type="ECO:0000313" key="2">
    <source>
        <dbReference type="EMBL" id="KAK7454658.1"/>
    </source>
</evidence>
<protein>
    <recommendedName>
        <fullName evidence="4">Isomerase YbhE</fullName>
    </recommendedName>
</protein>
<proteinExistence type="inferred from homology"/>
<dbReference type="PANTHER" id="PTHR30344:SF1">
    <property type="entry name" value="6-PHOSPHOGLUCONOLACTONASE"/>
    <property type="match status" value="1"/>
</dbReference>
<organism evidence="2 3">
    <name type="scientific">Marasmiellus scandens</name>
    <dbReference type="NCBI Taxonomy" id="2682957"/>
    <lineage>
        <taxon>Eukaryota</taxon>
        <taxon>Fungi</taxon>
        <taxon>Dikarya</taxon>
        <taxon>Basidiomycota</taxon>
        <taxon>Agaricomycotina</taxon>
        <taxon>Agaricomycetes</taxon>
        <taxon>Agaricomycetidae</taxon>
        <taxon>Agaricales</taxon>
        <taxon>Marasmiineae</taxon>
        <taxon>Omphalotaceae</taxon>
        <taxon>Marasmiellus</taxon>
    </lineage>
</organism>
<reference evidence="2 3" key="1">
    <citation type="submission" date="2024-01" db="EMBL/GenBank/DDBJ databases">
        <title>A draft genome for the cacao thread blight pathogen Marasmiellus scandens.</title>
        <authorList>
            <person name="Baruah I.K."/>
            <person name="Leung J."/>
            <person name="Bukari Y."/>
            <person name="Amoako-Attah I."/>
            <person name="Meinhardt L.W."/>
            <person name="Bailey B.A."/>
            <person name="Cohen S.P."/>
        </authorList>
    </citation>
    <scope>NUCLEOTIDE SEQUENCE [LARGE SCALE GENOMIC DNA]</scope>
    <source>
        <strain evidence="2 3">GH-19</strain>
    </source>
</reference>
<comment type="caution">
    <text evidence="2">The sequence shown here is derived from an EMBL/GenBank/DDBJ whole genome shotgun (WGS) entry which is preliminary data.</text>
</comment>
<evidence type="ECO:0000256" key="1">
    <source>
        <dbReference type="ARBA" id="ARBA00005564"/>
    </source>
</evidence>
<gene>
    <name evidence="2" type="ORF">VKT23_011411</name>
</gene>
<sequence>MVNFTILAGGYDVFIASYLFNSDAGTLSVGGRYTSGSNPSWITPGIGNRSILYATNEDPIGALQSFTVTPDGVVSSAVDTVSSGGDSPAFAVALSTGQAAIMNYNSGDGRIIPLDTDGLTFEDSATSAGLIKFPVPTAPTSEGTSHPHMALEHGDEIFVPDLGGDVIWRLSQDNGNWAITGSIPQPPSSGPRHIAILGDRLLTVHELASTLTVQPIPTFPNGTSEIIDQVSIIPDETPAGAEYAGAEILIPKITSKFTTPYIYVSNRNVGTQDPSGKGDSIAIFELVDVGTPQESLKLINQVFTGLDQIRGMEIGLEENGGDEFLIAAGVAGTAGTVVYRRVEGGSNLEEVARNLDIPTRTSFVWL</sequence>